<dbReference type="InterPro" id="IPR010617">
    <property type="entry name" value="TMEM175-like"/>
</dbReference>
<comment type="caution">
    <text evidence="14">The sequence shown here is derived from an EMBL/GenBank/DDBJ whole genome shotgun (WGS) entry which is preliminary data.</text>
</comment>
<comment type="subcellular location">
    <subcellularLocation>
        <location evidence="1">Membrane</location>
        <topology evidence="1">Multi-pass membrane protein</topology>
    </subcellularLocation>
</comment>
<keyword evidence="3" id="KW-0813">Transport</keyword>
<keyword evidence="5 13" id="KW-0812">Transmembrane</keyword>
<keyword evidence="8 13" id="KW-1133">Transmembrane helix</keyword>
<keyword evidence="6" id="KW-0631">Potassium channel</keyword>
<keyword evidence="10 13" id="KW-0472">Membrane</keyword>
<evidence type="ECO:0000256" key="11">
    <source>
        <dbReference type="ARBA" id="ARBA00023303"/>
    </source>
</evidence>
<evidence type="ECO:0000313" key="15">
    <source>
        <dbReference type="Proteomes" id="UP000544122"/>
    </source>
</evidence>
<evidence type="ECO:0000313" key="14">
    <source>
        <dbReference type="EMBL" id="NOJ38876.1"/>
    </source>
</evidence>
<evidence type="ECO:0000256" key="6">
    <source>
        <dbReference type="ARBA" id="ARBA00022826"/>
    </source>
</evidence>
<gene>
    <name evidence="14" type="ORF">HCN58_04490</name>
</gene>
<dbReference type="GO" id="GO:0005267">
    <property type="term" value="F:potassium channel activity"/>
    <property type="evidence" value="ECO:0007669"/>
    <property type="project" value="UniProtKB-KW"/>
</dbReference>
<dbReference type="EMBL" id="JAAVLX010000002">
    <property type="protein sequence ID" value="NOJ38876.1"/>
    <property type="molecule type" value="Genomic_DNA"/>
</dbReference>
<evidence type="ECO:0000256" key="10">
    <source>
        <dbReference type="ARBA" id="ARBA00023136"/>
    </source>
</evidence>
<evidence type="ECO:0000256" key="3">
    <source>
        <dbReference type="ARBA" id="ARBA00022448"/>
    </source>
</evidence>
<reference evidence="14 15" key="1">
    <citation type="submission" date="2020-03" db="EMBL/GenBank/DDBJ databases">
        <title>Bradyrhizobium diversity isolated from nodules of Indigofera sp.</title>
        <authorList>
            <person name="Klepa M."/>
            <person name="Helene L."/>
            <person name="Hungria M."/>
        </authorList>
    </citation>
    <scope>NUCLEOTIDE SEQUENCE [LARGE SCALE GENOMIC DNA]</scope>
    <source>
        <strain evidence="14 15">WSM 1791</strain>
    </source>
</reference>
<dbReference type="GO" id="GO:0015252">
    <property type="term" value="F:proton channel activity"/>
    <property type="evidence" value="ECO:0007669"/>
    <property type="project" value="InterPro"/>
</dbReference>
<proteinExistence type="inferred from homology"/>
<keyword evidence="11" id="KW-0407">Ion channel</keyword>
<dbReference type="Pfam" id="PF06736">
    <property type="entry name" value="TMEM175"/>
    <property type="match status" value="1"/>
</dbReference>
<sequence length="185" mass="20320">MRRLEMLSNTIFGVAMTLLAYDLPKASSFANAPDWTEVVRVYAQPVIALTISFVVAGLFWFSHHRRLAVAPEAGRGVVFLNLFFLLSIIILPVTNGLYGVYRLDGVVAVIYGFHLLVIATLNAVLWILALRGRRDPQLLATALFPVFVFALGIVAAFAAPRVAQFVWCLAFLAPFAGWLAARRAG</sequence>
<evidence type="ECO:0000256" key="8">
    <source>
        <dbReference type="ARBA" id="ARBA00022989"/>
    </source>
</evidence>
<accession>A0A7Y4GNF5</accession>
<comment type="catalytic activity">
    <reaction evidence="12">
        <text>K(+)(in) = K(+)(out)</text>
        <dbReference type="Rhea" id="RHEA:29463"/>
        <dbReference type="ChEBI" id="CHEBI:29103"/>
    </reaction>
</comment>
<evidence type="ECO:0000256" key="2">
    <source>
        <dbReference type="ARBA" id="ARBA00006920"/>
    </source>
</evidence>
<feature type="transmembrane region" description="Helical" evidence="13">
    <location>
        <begin position="42"/>
        <end position="61"/>
    </location>
</feature>
<name>A0A7Y4GNF5_9BRAD</name>
<dbReference type="AlphaFoldDB" id="A0A7Y4GNF5"/>
<keyword evidence="7" id="KW-0630">Potassium</keyword>
<feature type="transmembrane region" description="Helical" evidence="13">
    <location>
        <begin position="105"/>
        <end position="129"/>
    </location>
</feature>
<evidence type="ECO:0000256" key="7">
    <source>
        <dbReference type="ARBA" id="ARBA00022958"/>
    </source>
</evidence>
<evidence type="ECO:0000256" key="13">
    <source>
        <dbReference type="SAM" id="Phobius"/>
    </source>
</evidence>
<organism evidence="14 15">
    <name type="scientific">Bradyrhizobium australiense</name>
    <dbReference type="NCBI Taxonomy" id="2721161"/>
    <lineage>
        <taxon>Bacteria</taxon>
        <taxon>Pseudomonadati</taxon>
        <taxon>Pseudomonadota</taxon>
        <taxon>Alphaproteobacteria</taxon>
        <taxon>Hyphomicrobiales</taxon>
        <taxon>Nitrobacteraceae</taxon>
        <taxon>Bradyrhizobium</taxon>
    </lineage>
</organism>
<keyword evidence="15" id="KW-1185">Reference proteome</keyword>
<dbReference type="GO" id="GO:0016020">
    <property type="term" value="C:membrane"/>
    <property type="evidence" value="ECO:0007669"/>
    <property type="project" value="UniProtKB-SubCell"/>
</dbReference>
<dbReference type="Proteomes" id="UP000544122">
    <property type="component" value="Unassembled WGS sequence"/>
</dbReference>
<protein>
    <submittedName>
        <fullName evidence="14">DUF1211 domain-containing protein</fullName>
    </submittedName>
</protein>
<evidence type="ECO:0000256" key="9">
    <source>
        <dbReference type="ARBA" id="ARBA00023065"/>
    </source>
</evidence>
<dbReference type="RefSeq" id="WP_171578629.1">
    <property type="nucleotide sequence ID" value="NZ_JAAVLX010000002.1"/>
</dbReference>
<evidence type="ECO:0000256" key="1">
    <source>
        <dbReference type="ARBA" id="ARBA00004141"/>
    </source>
</evidence>
<feature type="transmembrane region" description="Helical" evidence="13">
    <location>
        <begin position="73"/>
        <end position="93"/>
    </location>
</feature>
<keyword evidence="4" id="KW-0633">Potassium transport</keyword>
<evidence type="ECO:0000256" key="5">
    <source>
        <dbReference type="ARBA" id="ARBA00022692"/>
    </source>
</evidence>
<comment type="similarity">
    <text evidence="2">Belongs to the TMEM175 family.</text>
</comment>
<keyword evidence="9" id="KW-0406">Ion transport</keyword>
<feature type="transmembrane region" description="Helical" evidence="13">
    <location>
        <begin position="164"/>
        <end position="181"/>
    </location>
</feature>
<feature type="transmembrane region" description="Helical" evidence="13">
    <location>
        <begin position="138"/>
        <end position="158"/>
    </location>
</feature>
<evidence type="ECO:0000256" key="12">
    <source>
        <dbReference type="ARBA" id="ARBA00034430"/>
    </source>
</evidence>
<evidence type="ECO:0000256" key="4">
    <source>
        <dbReference type="ARBA" id="ARBA00022538"/>
    </source>
</evidence>